<dbReference type="EMBL" id="JAUSUD010000031">
    <property type="protein sequence ID" value="MDQ0233154.1"/>
    <property type="molecule type" value="Genomic_DNA"/>
</dbReference>
<dbReference type="GO" id="GO:0043737">
    <property type="term" value="F:deoxyribonuclease V activity"/>
    <property type="evidence" value="ECO:0007669"/>
    <property type="project" value="UniProtKB-EC"/>
</dbReference>
<gene>
    <name evidence="6" type="primary">nfi</name>
    <name evidence="7" type="ORF">J2S19_004495</name>
</gene>
<keyword evidence="2 6" id="KW-0963">Cytoplasm</keyword>
<dbReference type="InterPro" id="IPR007581">
    <property type="entry name" value="Endonuclease-V"/>
</dbReference>
<evidence type="ECO:0000256" key="1">
    <source>
        <dbReference type="ARBA" id="ARBA00004496"/>
    </source>
</evidence>
<comment type="function">
    <text evidence="6">DNA repair enzyme involved in the repair of deaminated bases. Selectively cleaves double-stranded DNA at the second phosphodiester bond 3' to a deoxyinosine leaving behind the intact lesion on the nicked DNA.</text>
</comment>
<dbReference type="Pfam" id="PF04493">
    <property type="entry name" value="Endonuclease_5"/>
    <property type="match status" value="1"/>
</dbReference>
<feature type="binding site" evidence="6">
    <location>
        <position position="109"/>
    </location>
    <ligand>
        <name>Mg(2+)</name>
        <dbReference type="ChEBI" id="CHEBI:18420"/>
    </ligand>
</feature>
<keyword evidence="6" id="KW-0234">DNA repair</keyword>
<feature type="site" description="Interaction with target DNA" evidence="6">
    <location>
        <position position="79"/>
    </location>
</feature>
<dbReference type="HAMAP" id="MF_00801">
    <property type="entry name" value="Endonuclease_5"/>
    <property type="match status" value="1"/>
</dbReference>
<sequence length="226" mass="25785">MKEAKLIEEFTTEQRALLPKVQLKNTFQIDKIQLVAGVDLAYWDVEGKTYGTCCIVVIDFSTHEVVEKVHSYGEITVPYISGYLAFRELPLIKAAAKKLTLQPDLFLFDGNGYLHYRNMGIATHASFYLNKPTIGVAKSYLKIDDIDFTMPENREGAYTDIVINNKIYGRALRTTKNVKPIFISCGNWIDLETTTDIVMSLVNKESRLPIPVRLADLETHVKRREY</sequence>
<keyword evidence="6" id="KW-0479">Metal-binding</keyword>
<evidence type="ECO:0000256" key="6">
    <source>
        <dbReference type="HAMAP-Rule" id="MF_00801"/>
    </source>
</evidence>
<name>A0ABT9ZLJ0_9BACI</name>
<dbReference type="PANTHER" id="PTHR28511">
    <property type="entry name" value="ENDONUCLEASE V"/>
    <property type="match status" value="1"/>
</dbReference>
<proteinExistence type="inferred from homology"/>
<keyword evidence="3 6" id="KW-0540">Nuclease</keyword>
<organism evidence="7 8">
    <name type="scientific">Metabacillus malikii</name>
    <dbReference type="NCBI Taxonomy" id="1504265"/>
    <lineage>
        <taxon>Bacteria</taxon>
        <taxon>Bacillati</taxon>
        <taxon>Bacillota</taxon>
        <taxon>Bacilli</taxon>
        <taxon>Bacillales</taxon>
        <taxon>Bacillaceae</taxon>
        <taxon>Metabacillus</taxon>
    </lineage>
</organism>
<dbReference type="Proteomes" id="UP001234495">
    <property type="component" value="Unassembled WGS sequence"/>
</dbReference>
<comment type="similarity">
    <text evidence="6">Belongs to the endonuclease V family.</text>
</comment>
<comment type="cofactor">
    <cofactor evidence="6">
        <name>Mg(2+)</name>
        <dbReference type="ChEBI" id="CHEBI:18420"/>
    </cofactor>
</comment>
<feature type="binding site" evidence="6">
    <location>
        <position position="39"/>
    </location>
    <ligand>
        <name>Mg(2+)</name>
        <dbReference type="ChEBI" id="CHEBI:18420"/>
    </ligand>
</feature>
<evidence type="ECO:0000256" key="3">
    <source>
        <dbReference type="ARBA" id="ARBA00022722"/>
    </source>
</evidence>
<protein>
    <recommendedName>
        <fullName evidence="6">Endonuclease V</fullName>
        <ecNumber evidence="6">3.1.21.7</ecNumber>
    </recommendedName>
    <alternativeName>
        <fullName evidence="6">Deoxyinosine 3'endonuclease</fullName>
    </alternativeName>
    <alternativeName>
        <fullName evidence="6">Deoxyribonuclease V</fullName>
        <shortName evidence="6">DNase V</shortName>
    </alternativeName>
</protein>
<comment type="caution">
    <text evidence="7">The sequence shown here is derived from an EMBL/GenBank/DDBJ whole genome shotgun (WGS) entry which is preliminary data.</text>
</comment>
<dbReference type="PANTHER" id="PTHR28511:SF1">
    <property type="entry name" value="ENDONUCLEASE V"/>
    <property type="match status" value="1"/>
</dbReference>
<evidence type="ECO:0000256" key="5">
    <source>
        <dbReference type="ARBA" id="ARBA00022801"/>
    </source>
</evidence>
<dbReference type="Gene3D" id="3.30.2170.10">
    <property type="entry name" value="archaeoglobus fulgidus dsm 4304 superfamily"/>
    <property type="match status" value="1"/>
</dbReference>
<keyword evidence="8" id="KW-1185">Reference proteome</keyword>
<evidence type="ECO:0000313" key="7">
    <source>
        <dbReference type="EMBL" id="MDQ0233154.1"/>
    </source>
</evidence>
<dbReference type="CDD" id="cd06559">
    <property type="entry name" value="Endonuclease_V"/>
    <property type="match status" value="1"/>
</dbReference>
<evidence type="ECO:0000313" key="8">
    <source>
        <dbReference type="Proteomes" id="UP001234495"/>
    </source>
</evidence>
<accession>A0ABT9ZLJ0</accession>
<keyword evidence="5 6" id="KW-0378">Hydrolase</keyword>
<evidence type="ECO:0000256" key="2">
    <source>
        <dbReference type="ARBA" id="ARBA00022490"/>
    </source>
</evidence>
<comment type="catalytic activity">
    <reaction evidence="6">
        <text>Endonucleolytic cleavage at apurinic or apyrimidinic sites to products with a 5'-phosphate.</text>
        <dbReference type="EC" id="3.1.21.7"/>
    </reaction>
</comment>
<dbReference type="EC" id="3.1.21.7" evidence="6"/>
<reference evidence="7 8" key="1">
    <citation type="submission" date="2023-07" db="EMBL/GenBank/DDBJ databases">
        <title>Genomic Encyclopedia of Type Strains, Phase IV (KMG-IV): sequencing the most valuable type-strain genomes for metagenomic binning, comparative biology and taxonomic classification.</title>
        <authorList>
            <person name="Goeker M."/>
        </authorList>
    </citation>
    <scope>NUCLEOTIDE SEQUENCE [LARGE SCALE GENOMIC DNA]</scope>
    <source>
        <strain evidence="7 8">DSM 29005</strain>
    </source>
</reference>
<evidence type="ECO:0000256" key="4">
    <source>
        <dbReference type="ARBA" id="ARBA00022759"/>
    </source>
</evidence>
<keyword evidence="6" id="KW-0227">DNA damage</keyword>
<keyword evidence="4 6" id="KW-0255">Endonuclease</keyword>
<keyword evidence="6" id="KW-0460">Magnesium</keyword>
<comment type="subcellular location">
    <subcellularLocation>
        <location evidence="1 6">Cytoplasm</location>
    </subcellularLocation>
</comment>